<keyword evidence="4" id="KW-1185">Reference proteome</keyword>
<dbReference type="EMBL" id="JAUQOP010000045">
    <property type="protein sequence ID" value="MDO7899592.1"/>
    <property type="molecule type" value="Genomic_DNA"/>
</dbReference>
<reference evidence="2 4" key="1">
    <citation type="submission" date="2023-07" db="EMBL/GenBank/DDBJ databases">
        <title>Identification of four novel Pseudomonas species associated with bacterial leaf spot of cucurbits.</title>
        <authorList>
            <person name="Fullem K.R."/>
        </authorList>
    </citation>
    <scope>NUCLEOTIDE SEQUENCE [LARGE SCALE GENOMIC DNA]</scope>
    <source>
        <strain evidence="2 4">K18</strain>
    </source>
</reference>
<dbReference type="EMBL" id="JAUQOP010000083">
    <property type="protein sequence ID" value="MDO7900314.1"/>
    <property type="molecule type" value="Genomic_DNA"/>
</dbReference>
<evidence type="ECO:0000313" key="4">
    <source>
        <dbReference type="Proteomes" id="UP001228019"/>
    </source>
</evidence>
<sequence>KGKCAKVALVACMRVLLVRLNAMVRDGTPWRDQTA</sequence>
<organism evidence="2 4">
    <name type="scientific">Pseudomonas citrulli</name>
    <dbReference type="NCBI Taxonomy" id="3064347"/>
    <lineage>
        <taxon>Bacteria</taxon>
        <taxon>Pseudomonadati</taxon>
        <taxon>Pseudomonadota</taxon>
        <taxon>Gammaproteobacteria</taxon>
        <taxon>Pseudomonadales</taxon>
        <taxon>Pseudomonadaceae</taxon>
        <taxon>Pseudomonas</taxon>
    </lineage>
</organism>
<evidence type="ECO:0000313" key="1">
    <source>
        <dbReference type="EMBL" id="MDO7898819.1"/>
    </source>
</evidence>
<dbReference type="Proteomes" id="UP001228019">
    <property type="component" value="Unassembled WGS sequence"/>
</dbReference>
<protein>
    <submittedName>
        <fullName evidence="2">IS110 family transposase</fullName>
    </submittedName>
</protein>
<comment type="caution">
    <text evidence="2">The sequence shown here is derived from an EMBL/GenBank/DDBJ whole genome shotgun (WGS) entry which is preliminary data.</text>
</comment>
<accession>A0ABT9C8P1</accession>
<name>A0ABT9C8P1_9PSED</name>
<gene>
    <name evidence="1" type="ORF">Q6A48_18200</name>
    <name evidence="2" type="ORF">Q6A48_22135</name>
    <name evidence="3" type="ORF">Q6A48_25805</name>
</gene>
<dbReference type="EMBL" id="JAUQOP010000028">
    <property type="protein sequence ID" value="MDO7898819.1"/>
    <property type="molecule type" value="Genomic_DNA"/>
</dbReference>
<evidence type="ECO:0000313" key="2">
    <source>
        <dbReference type="EMBL" id="MDO7899592.1"/>
    </source>
</evidence>
<feature type="non-terminal residue" evidence="2">
    <location>
        <position position="1"/>
    </location>
</feature>
<proteinExistence type="predicted"/>
<evidence type="ECO:0000313" key="3">
    <source>
        <dbReference type="EMBL" id="MDO7900314.1"/>
    </source>
</evidence>